<evidence type="ECO:0000313" key="2">
    <source>
        <dbReference type="EMBL" id="HII61115.1"/>
    </source>
</evidence>
<evidence type="ECO:0000313" key="3">
    <source>
        <dbReference type="Proteomes" id="UP000617544"/>
    </source>
</evidence>
<accession>A0A832WHF6</accession>
<dbReference type="SUPFAM" id="SSF56300">
    <property type="entry name" value="Metallo-dependent phosphatases"/>
    <property type="match status" value="1"/>
</dbReference>
<dbReference type="RefSeq" id="WP_010884398.1">
    <property type="nucleotide sequence ID" value="NZ_DUJN01000004.1"/>
</dbReference>
<organism evidence="2 3">
    <name type="scientific">Pyrococcus horikoshii</name>
    <dbReference type="NCBI Taxonomy" id="53953"/>
    <lineage>
        <taxon>Archaea</taxon>
        <taxon>Methanobacteriati</taxon>
        <taxon>Methanobacteriota</taxon>
        <taxon>Thermococci</taxon>
        <taxon>Thermococcales</taxon>
        <taxon>Thermococcaceae</taxon>
        <taxon>Pyrococcus</taxon>
    </lineage>
</organism>
<dbReference type="PANTHER" id="PTHR37523:SF1">
    <property type="entry name" value="CALCINEURIN-LIKE PHOSPHOESTERASE DOMAIN-CONTAINING PROTEIN"/>
    <property type="match status" value="1"/>
</dbReference>
<dbReference type="InterPro" id="IPR004843">
    <property type="entry name" value="Calcineurin-like_PHP"/>
</dbReference>
<dbReference type="PANTHER" id="PTHR37523">
    <property type="entry name" value="METALLOPHOSPHOESTERASE"/>
    <property type="match status" value="1"/>
</dbReference>
<sequence length="213" mass="23427">MRIVAVTDIHGNMASTVALANILKKIEAELLLIAGDITHFSGGEIAKQILEPLLKLGVRVLAVMGNCDGKDVPKVLDELGINVHNARVEVKKVGVVGFGGSSVTPFSTIWEFSEEEIYSSLKRNYRSGDIVLTHAPPYRTRIDKTFSGIHAGSKGLRKFIEEEQPPICICGHIHEARGIDKIGETLVVNPGPLSRRYYAVIDSETWEVKLERL</sequence>
<dbReference type="OMA" id="AVPGNCD"/>
<evidence type="ECO:0000259" key="1">
    <source>
        <dbReference type="Pfam" id="PF00149"/>
    </source>
</evidence>
<comment type="caution">
    <text evidence="2">The sequence shown here is derived from an EMBL/GenBank/DDBJ whole genome shotgun (WGS) entry which is preliminary data.</text>
</comment>
<feature type="domain" description="Calcineurin-like phosphoesterase" evidence="1">
    <location>
        <begin position="1"/>
        <end position="175"/>
    </location>
</feature>
<protein>
    <submittedName>
        <fullName evidence="2">YfcE family phosphodiesterase</fullName>
    </submittedName>
</protein>
<name>A0A832WHF6_PYRHR</name>
<dbReference type="InterPro" id="IPR029052">
    <property type="entry name" value="Metallo-depent_PP-like"/>
</dbReference>
<dbReference type="Proteomes" id="UP000617544">
    <property type="component" value="Unassembled WGS sequence"/>
</dbReference>
<dbReference type="GO" id="GO:0016787">
    <property type="term" value="F:hydrolase activity"/>
    <property type="evidence" value="ECO:0007669"/>
    <property type="project" value="InterPro"/>
</dbReference>
<proteinExistence type="predicted"/>
<dbReference type="SMR" id="A0A832WHF6"/>
<reference evidence="2" key="1">
    <citation type="journal article" date="2020" name="bioRxiv">
        <title>A rank-normalized archaeal taxonomy based on genome phylogeny resolves widespread incomplete and uneven classifications.</title>
        <authorList>
            <person name="Rinke C."/>
            <person name="Chuvochina M."/>
            <person name="Mussig A.J."/>
            <person name="Chaumeil P.-A."/>
            <person name="Waite D.W."/>
            <person name="Whitman W.B."/>
            <person name="Parks D.H."/>
            <person name="Hugenholtz P."/>
        </authorList>
    </citation>
    <scope>NUCLEOTIDE SEQUENCE</scope>
    <source>
        <strain evidence="2">UBA8834</strain>
    </source>
</reference>
<dbReference type="AlphaFoldDB" id="A0A832WHF6"/>
<dbReference type="GeneID" id="1444185"/>
<gene>
    <name evidence="2" type="ORF">HA331_05070</name>
</gene>
<dbReference type="Pfam" id="PF00149">
    <property type="entry name" value="Metallophos"/>
    <property type="match status" value="1"/>
</dbReference>
<dbReference type="CDD" id="cd07392">
    <property type="entry name" value="MPP_PAE1087"/>
    <property type="match status" value="1"/>
</dbReference>
<dbReference type="Gene3D" id="3.60.21.10">
    <property type="match status" value="1"/>
</dbReference>
<dbReference type="InterPro" id="IPR041733">
    <property type="entry name" value="PAE1087_MPP"/>
</dbReference>
<dbReference type="EMBL" id="DUJN01000004">
    <property type="protein sequence ID" value="HII61115.1"/>
    <property type="molecule type" value="Genomic_DNA"/>
</dbReference>